<evidence type="ECO:0000256" key="1">
    <source>
        <dbReference type="SAM" id="Phobius"/>
    </source>
</evidence>
<reference evidence="2" key="1">
    <citation type="submission" date="2020-05" db="EMBL/GenBank/DDBJ databases">
        <authorList>
            <person name="Zhu T."/>
            <person name="Keshari N."/>
            <person name="Lu X."/>
        </authorList>
    </citation>
    <scope>NUCLEOTIDE SEQUENCE</scope>
    <source>
        <strain evidence="2">NK1-12</strain>
    </source>
</reference>
<organism evidence="2">
    <name type="scientific">Leptolyngbya sp. NK1-12</name>
    <dbReference type="NCBI Taxonomy" id="2547451"/>
    <lineage>
        <taxon>Bacteria</taxon>
        <taxon>Bacillati</taxon>
        <taxon>Cyanobacteriota</taxon>
        <taxon>Cyanophyceae</taxon>
        <taxon>Leptolyngbyales</taxon>
        <taxon>Leptolyngbyaceae</taxon>
        <taxon>Leptolyngbya group</taxon>
        <taxon>Leptolyngbya</taxon>
    </lineage>
</organism>
<feature type="transmembrane region" description="Helical" evidence="1">
    <location>
        <begin position="104"/>
        <end position="125"/>
    </location>
</feature>
<evidence type="ECO:0000313" key="2">
    <source>
        <dbReference type="EMBL" id="WNZ23459.1"/>
    </source>
</evidence>
<keyword evidence="1" id="KW-0472">Membrane</keyword>
<name>A0AA97AGH4_9CYAN</name>
<keyword evidence="1" id="KW-0812">Transmembrane</keyword>
<feature type="transmembrane region" description="Helical" evidence="1">
    <location>
        <begin position="156"/>
        <end position="173"/>
    </location>
</feature>
<feature type="transmembrane region" description="Helical" evidence="1">
    <location>
        <begin position="49"/>
        <end position="69"/>
    </location>
</feature>
<keyword evidence="1" id="KW-1133">Transmembrane helix</keyword>
<feature type="transmembrane region" description="Helical" evidence="1">
    <location>
        <begin position="131"/>
        <end position="149"/>
    </location>
</feature>
<sequence>MQFFNSAEPIFRHKQHTLDIQDRLGLLQIHWQMGNWTLFSRFYTRIDQIFVVWGLITALIFAVAQFSPISWTQQALLWTSLTLLGVVAMAVLAWFWVTVERLRWLIYSWAGLMGLGILYTDLGILCGYWQFLLYLCPVWLGLSAVGYLITGFGMGSRTFLLTGVVHLLAIPLLPYATGWQFLVTGLVMAGSLLFLSEVQWDMRLPIEYELLTPEQREFNQEQHRLRQLGSLSQVGERL</sequence>
<proteinExistence type="predicted"/>
<accession>A0AA97AGH4</accession>
<feature type="transmembrane region" description="Helical" evidence="1">
    <location>
        <begin position="75"/>
        <end position="97"/>
    </location>
</feature>
<dbReference type="RefSeq" id="WP_316435133.1">
    <property type="nucleotide sequence ID" value="NZ_CP053586.1"/>
</dbReference>
<dbReference type="AlphaFoldDB" id="A0AA97AGH4"/>
<protein>
    <submittedName>
        <fullName evidence="2">Uncharacterized protein</fullName>
    </submittedName>
</protein>
<dbReference type="EMBL" id="CP053586">
    <property type="protein sequence ID" value="WNZ23459.1"/>
    <property type="molecule type" value="Genomic_DNA"/>
</dbReference>
<gene>
    <name evidence="2" type="ORF">HJG54_11745</name>
</gene>